<dbReference type="GO" id="GO:0016787">
    <property type="term" value="F:hydrolase activity"/>
    <property type="evidence" value="ECO:0007669"/>
    <property type="project" value="UniProtKB-KW"/>
</dbReference>
<reference evidence="4 5" key="1">
    <citation type="submission" date="2019-06" db="EMBL/GenBank/DDBJ databases">
        <title>Genome analyses of bacteria isolated from kimchi.</title>
        <authorList>
            <person name="Lee S."/>
            <person name="Ahn S."/>
            <person name="Roh S."/>
        </authorList>
    </citation>
    <scope>NUCLEOTIDE SEQUENCE [LARGE SCALE GENOMIC DNA]</scope>
    <source>
        <strain evidence="4 5">CBA3630</strain>
    </source>
</reference>
<evidence type="ECO:0000256" key="2">
    <source>
        <dbReference type="SAM" id="MobiDB-lite"/>
    </source>
</evidence>
<feature type="compositionally biased region" description="Basic and acidic residues" evidence="2">
    <location>
        <begin position="8"/>
        <end position="20"/>
    </location>
</feature>
<dbReference type="InterPro" id="IPR029058">
    <property type="entry name" value="AB_hydrolase_fold"/>
</dbReference>
<name>A0A5B8SYA6_LEUPS</name>
<feature type="domain" description="Alpha/beta hydrolase fold-3" evidence="3">
    <location>
        <begin position="116"/>
        <end position="314"/>
    </location>
</feature>
<protein>
    <submittedName>
        <fullName evidence="4">Alpha/beta hydrolase</fullName>
    </submittedName>
</protein>
<accession>A0A5B8SYA6</accession>
<evidence type="ECO:0000313" key="4">
    <source>
        <dbReference type="EMBL" id="QEA41127.1"/>
    </source>
</evidence>
<dbReference type="Proteomes" id="UP000321296">
    <property type="component" value="Chromosome"/>
</dbReference>
<sequence>MSDIIKSINHEHETQKQYHEEQTILRRRTHIMISIVSLNNKRSWRATLLEKIIRPIPLVKDERKEQNFEKALIDSETPYQMPKAAQKKFNIHKVAQIDETTFEIQPQNNKISKTIYYLHGGAYWWQPSNLHFKMLQKLADENQARVIMPVYPKSPRYTADDVLPYILDNYKKTINKYHIMSSALTLMGDSAGGGLCLSLLQLLEHETIAQPHRVILFSPWLDISNSNPDMKSIQHTDPLLNIEALAYQGEIYSGSFKTDSPLVSPINTNFSKFPPIDIFSGTHDILYADVKKLSRRDNDNVNFYIFPKMNHVFVTFPIPEAEKALNIVKQSITH</sequence>
<dbReference type="KEGG" id="lpse:FGL85_00530"/>
<dbReference type="AlphaFoldDB" id="A0A5B8SYA6"/>
<keyword evidence="1 4" id="KW-0378">Hydrolase</keyword>
<dbReference type="InterPro" id="IPR013094">
    <property type="entry name" value="AB_hydrolase_3"/>
</dbReference>
<dbReference type="SUPFAM" id="SSF53474">
    <property type="entry name" value="alpha/beta-Hydrolases"/>
    <property type="match status" value="1"/>
</dbReference>
<dbReference type="InterPro" id="IPR050300">
    <property type="entry name" value="GDXG_lipolytic_enzyme"/>
</dbReference>
<gene>
    <name evidence="4" type="ORF">FGL85_00530</name>
</gene>
<dbReference type="PANTHER" id="PTHR48081">
    <property type="entry name" value="AB HYDROLASE SUPERFAMILY PROTEIN C4A8.06C"/>
    <property type="match status" value="1"/>
</dbReference>
<dbReference type="PANTHER" id="PTHR48081:SF8">
    <property type="entry name" value="ALPHA_BETA HYDROLASE FOLD-3 DOMAIN-CONTAINING PROTEIN-RELATED"/>
    <property type="match status" value="1"/>
</dbReference>
<proteinExistence type="predicted"/>
<dbReference type="Gene3D" id="3.40.50.1820">
    <property type="entry name" value="alpha/beta hydrolase"/>
    <property type="match status" value="1"/>
</dbReference>
<organism evidence="4 5">
    <name type="scientific">Leuconostoc pseudomesenteroides</name>
    <dbReference type="NCBI Taxonomy" id="33968"/>
    <lineage>
        <taxon>Bacteria</taxon>
        <taxon>Bacillati</taxon>
        <taxon>Bacillota</taxon>
        <taxon>Bacilli</taxon>
        <taxon>Lactobacillales</taxon>
        <taxon>Lactobacillaceae</taxon>
        <taxon>Leuconostoc</taxon>
    </lineage>
</organism>
<feature type="region of interest" description="Disordered" evidence="2">
    <location>
        <begin position="1"/>
        <end position="20"/>
    </location>
</feature>
<dbReference type="Pfam" id="PF07859">
    <property type="entry name" value="Abhydrolase_3"/>
    <property type="match status" value="1"/>
</dbReference>
<evidence type="ECO:0000259" key="3">
    <source>
        <dbReference type="Pfam" id="PF07859"/>
    </source>
</evidence>
<dbReference type="EMBL" id="CP042383">
    <property type="protein sequence ID" value="QEA41127.1"/>
    <property type="molecule type" value="Genomic_DNA"/>
</dbReference>
<evidence type="ECO:0000256" key="1">
    <source>
        <dbReference type="ARBA" id="ARBA00022801"/>
    </source>
</evidence>
<evidence type="ECO:0000313" key="5">
    <source>
        <dbReference type="Proteomes" id="UP000321296"/>
    </source>
</evidence>
<dbReference type="RefSeq" id="WP_147651049.1">
    <property type="nucleotide sequence ID" value="NZ_CP042383.1"/>
</dbReference>